<dbReference type="Pfam" id="PF00072">
    <property type="entry name" value="Response_reg"/>
    <property type="match status" value="1"/>
</dbReference>
<dbReference type="RefSeq" id="WP_164031584.1">
    <property type="nucleotide sequence ID" value="NZ_JAABOQ010000003.1"/>
</dbReference>
<dbReference type="SMART" id="SM00448">
    <property type="entry name" value="REC"/>
    <property type="match status" value="1"/>
</dbReference>
<dbReference type="InterPro" id="IPR046947">
    <property type="entry name" value="LytR-like"/>
</dbReference>
<dbReference type="PROSITE" id="PS50930">
    <property type="entry name" value="HTH_LYTTR"/>
    <property type="match status" value="1"/>
</dbReference>
<dbReference type="Gene3D" id="3.40.50.2300">
    <property type="match status" value="1"/>
</dbReference>
<comment type="caution">
    <text evidence="4">The sequence shown here is derived from an EMBL/GenBank/DDBJ whole genome shotgun (WGS) entry which is preliminary data.</text>
</comment>
<keyword evidence="5" id="KW-1185">Reference proteome</keyword>
<name>A0A6M0CH58_9FLAO</name>
<gene>
    <name evidence="4" type="ORF">GWK10_08590</name>
</gene>
<dbReference type="EMBL" id="JAABOQ010000003">
    <property type="protein sequence ID" value="NER17266.1"/>
    <property type="molecule type" value="Genomic_DNA"/>
</dbReference>
<sequence>MTRAIIIDDEEGAREGLSLLMQKYCADVEILALCNGGKQGIEAIHTYKPELVFLDVQMPGMSGFQMLETLGNIDFEIIFVTAYDKYAIKAIKFSALDYLLKPVDIDDLIKSVQKVQQKQFQKQQAGFQSLLNNMSQIQDELTRLAIPSDNEIIMQEVKDIVYCEADSSYTTIHIANDKKLTVSKTLKEFEIILPETKFCRIHHGTLVNIEHVSKYIKGEGGYVIVSNGQHLNVSRRKKESFIQMLSKV</sequence>
<feature type="modified residue" description="4-aspartylphosphate" evidence="1">
    <location>
        <position position="55"/>
    </location>
</feature>
<accession>A0A6M0CH58</accession>
<dbReference type="PANTHER" id="PTHR37299">
    <property type="entry name" value="TRANSCRIPTIONAL REGULATOR-RELATED"/>
    <property type="match status" value="1"/>
</dbReference>
<dbReference type="InterPro" id="IPR007492">
    <property type="entry name" value="LytTR_DNA-bd_dom"/>
</dbReference>
<dbReference type="PROSITE" id="PS50110">
    <property type="entry name" value="RESPONSE_REGULATORY"/>
    <property type="match status" value="1"/>
</dbReference>
<dbReference type="InterPro" id="IPR011006">
    <property type="entry name" value="CheY-like_superfamily"/>
</dbReference>
<dbReference type="GO" id="GO:0003677">
    <property type="term" value="F:DNA binding"/>
    <property type="evidence" value="ECO:0007669"/>
    <property type="project" value="InterPro"/>
</dbReference>
<dbReference type="Gene3D" id="2.40.50.1020">
    <property type="entry name" value="LytTr DNA-binding domain"/>
    <property type="match status" value="1"/>
</dbReference>
<evidence type="ECO:0000256" key="1">
    <source>
        <dbReference type="PROSITE-ProRule" id="PRU00169"/>
    </source>
</evidence>
<dbReference type="SUPFAM" id="SSF52172">
    <property type="entry name" value="CheY-like"/>
    <property type="match status" value="1"/>
</dbReference>
<dbReference type="SMART" id="SM00850">
    <property type="entry name" value="LytTR"/>
    <property type="match status" value="1"/>
</dbReference>
<keyword evidence="1" id="KW-0597">Phosphoprotein</keyword>
<evidence type="ECO:0000313" key="4">
    <source>
        <dbReference type="EMBL" id="NER17266.1"/>
    </source>
</evidence>
<evidence type="ECO:0000259" key="2">
    <source>
        <dbReference type="PROSITE" id="PS50110"/>
    </source>
</evidence>
<protein>
    <submittedName>
        <fullName evidence="4">Response regulator</fullName>
    </submittedName>
</protein>
<dbReference type="Pfam" id="PF04397">
    <property type="entry name" value="LytTR"/>
    <property type="match status" value="1"/>
</dbReference>
<organism evidence="4 5">
    <name type="scientific">Spongiivirga citrea</name>
    <dbReference type="NCBI Taxonomy" id="1481457"/>
    <lineage>
        <taxon>Bacteria</taxon>
        <taxon>Pseudomonadati</taxon>
        <taxon>Bacteroidota</taxon>
        <taxon>Flavobacteriia</taxon>
        <taxon>Flavobacteriales</taxon>
        <taxon>Flavobacteriaceae</taxon>
        <taxon>Spongiivirga</taxon>
    </lineage>
</organism>
<proteinExistence type="predicted"/>
<evidence type="ECO:0000259" key="3">
    <source>
        <dbReference type="PROSITE" id="PS50930"/>
    </source>
</evidence>
<feature type="domain" description="Response regulatory" evidence="2">
    <location>
        <begin position="3"/>
        <end position="116"/>
    </location>
</feature>
<dbReference type="GO" id="GO:0000156">
    <property type="term" value="F:phosphorelay response regulator activity"/>
    <property type="evidence" value="ECO:0007669"/>
    <property type="project" value="InterPro"/>
</dbReference>
<dbReference type="PANTHER" id="PTHR37299:SF1">
    <property type="entry name" value="STAGE 0 SPORULATION PROTEIN A HOMOLOG"/>
    <property type="match status" value="1"/>
</dbReference>
<dbReference type="Proteomes" id="UP000474296">
    <property type="component" value="Unassembled WGS sequence"/>
</dbReference>
<dbReference type="InterPro" id="IPR001789">
    <property type="entry name" value="Sig_transdc_resp-reg_receiver"/>
</dbReference>
<dbReference type="AlphaFoldDB" id="A0A6M0CH58"/>
<feature type="domain" description="HTH LytTR-type" evidence="3">
    <location>
        <begin position="144"/>
        <end position="247"/>
    </location>
</feature>
<reference evidence="4 5" key="1">
    <citation type="submission" date="2020-01" db="EMBL/GenBank/DDBJ databases">
        <title>Spongiivirga citrea KCTC 32990T.</title>
        <authorList>
            <person name="Wang G."/>
        </authorList>
    </citation>
    <scope>NUCLEOTIDE SEQUENCE [LARGE SCALE GENOMIC DNA]</scope>
    <source>
        <strain evidence="4 5">KCTC 32990</strain>
    </source>
</reference>
<evidence type="ECO:0000313" key="5">
    <source>
        <dbReference type="Proteomes" id="UP000474296"/>
    </source>
</evidence>